<dbReference type="Pfam" id="PF06676">
    <property type="entry name" value="DUF1178"/>
    <property type="match status" value="1"/>
</dbReference>
<dbReference type="PIRSF" id="PIRSF032131">
    <property type="entry name" value="UCP032131"/>
    <property type="match status" value="1"/>
</dbReference>
<dbReference type="InterPro" id="IPR009562">
    <property type="entry name" value="DUF1178"/>
</dbReference>
<evidence type="ECO:0000313" key="1">
    <source>
        <dbReference type="EMBL" id="MFC3712209.1"/>
    </source>
</evidence>
<comment type="caution">
    <text evidence="1">The sequence shown here is derived from an EMBL/GenBank/DDBJ whole genome shotgun (WGS) entry which is preliminary data.</text>
</comment>
<dbReference type="EMBL" id="JBHRXV010000004">
    <property type="protein sequence ID" value="MFC3712209.1"/>
    <property type="molecule type" value="Genomic_DNA"/>
</dbReference>
<organism evidence="1 2">
    <name type="scientific">Sphingoaurantiacus capsulatus</name>
    <dbReference type="NCBI Taxonomy" id="1771310"/>
    <lineage>
        <taxon>Bacteria</taxon>
        <taxon>Pseudomonadati</taxon>
        <taxon>Pseudomonadota</taxon>
        <taxon>Alphaproteobacteria</taxon>
        <taxon>Sphingomonadales</taxon>
        <taxon>Sphingosinicellaceae</taxon>
        <taxon>Sphingoaurantiacus</taxon>
    </lineage>
</organism>
<keyword evidence="2" id="KW-1185">Reference proteome</keyword>
<reference evidence="2" key="1">
    <citation type="journal article" date="2019" name="Int. J. Syst. Evol. Microbiol.">
        <title>The Global Catalogue of Microorganisms (GCM) 10K type strain sequencing project: providing services to taxonomists for standard genome sequencing and annotation.</title>
        <authorList>
            <consortium name="The Broad Institute Genomics Platform"/>
            <consortium name="The Broad Institute Genome Sequencing Center for Infectious Disease"/>
            <person name="Wu L."/>
            <person name="Ma J."/>
        </authorList>
    </citation>
    <scope>NUCLEOTIDE SEQUENCE [LARGE SCALE GENOMIC DNA]</scope>
    <source>
        <strain evidence="2">KCTC 42644</strain>
    </source>
</reference>
<evidence type="ECO:0000313" key="2">
    <source>
        <dbReference type="Proteomes" id="UP001595615"/>
    </source>
</evidence>
<sequence length="148" mass="15742">MIVFDLRCAHAHVFEAWFGSTEDYDDQRTRGLVTCPLCGDAEVTKAAMAPAVPAKGNRAPAGKQPVAAHPPEAVKAMLAAIAEVQAKVEANCDYVGNRFADEARAIHHGDAEERGIYGEATVEQAAALKDEGIDVAALPFKPKRVTDA</sequence>
<gene>
    <name evidence="1" type="ORF">ACFOMD_06490</name>
</gene>
<protein>
    <submittedName>
        <fullName evidence="1">DUF1178 family protein</fullName>
    </submittedName>
</protein>
<accession>A0ABV7XA89</accession>
<dbReference type="Proteomes" id="UP001595615">
    <property type="component" value="Unassembled WGS sequence"/>
</dbReference>
<dbReference type="RefSeq" id="WP_380858636.1">
    <property type="nucleotide sequence ID" value="NZ_JBHRXV010000004.1"/>
</dbReference>
<name>A0ABV7XA89_9SPHN</name>
<proteinExistence type="predicted"/>